<dbReference type="Pfam" id="PF00185">
    <property type="entry name" value="OTCace"/>
    <property type="match status" value="1"/>
</dbReference>
<dbReference type="EC" id="2.1.3.2" evidence="3"/>
<dbReference type="FunFam" id="3.40.50.1370:FF:000005">
    <property type="entry name" value="CAD protein-like isoform X1"/>
    <property type="match status" value="1"/>
</dbReference>
<dbReference type="GO" id="GO:0006520">
    <property type="term" value="P:amino acid metabolic process"/>
    <property type="evidence" value="ECO:0007669"/>
    <property type="project" value="InterPro"/>
</dbReference>
<dbReference type="EMBL" id="JBGBPQ010000020">
    <property type="protein sequence ID" value="KAL1504053.1"/>
    <property type="molecule type" value="Genomic_DNA"/>
</dbReference>
<keyword evidence="12" id="KW-1185">Reference proteome</keyword>
<evidence type="ECO:0000256" key="3">
    <source>
        <dbReference type="ARBA" id="ARBA00013008"/>
    </source>
</evidence>
<dbReference type="FunFam" id="3.40.50.1370:FF:000002">
    <property type="entry name" value="Aspartate carbamoyltransferase 2"/>
    <property type="match status" value="1"/>
</dbReference>
<evidence type="ECO:0000259" key="9">
    <source>
        <dbReference type="Pfam" id="PF00185"/>
    </source>
</evidence>
<feature type="domain" description="Aspartate/ornithine carbamoyltransferase Asp/Orn-binding" evidence="9">
    <location>
        <begin position="170"/>
        <end position="321"/>
    </location>
</feature>
<evidence type="ECO:0000313" key="12">
    <source>
        <dbReference type="Proteomes" id="UP001515480"/>
    </source>
</evidence>
<evidence type="ECO:0000256" key="7">
    <source>
        <dbReference type="ARBA" id="ARBA00048859"/>
    </source>
</evidence>
<reference evidence="11 12" key="1">
    <citation type="journal article" date="2024" name="Science">
        <title>Giant polyketide synthase enzymes in the biosynthesis of giant marine polyether toxins.</title>
        <authorList>
            <person name="Fallon T.R."/>
            <person name="Shende V.V."/>
            <person name="Wierzbicki I.H."/>
            <person name="Pendleton A.L."/>
            <person name="Watervoot N.F."/>
            <person name="Auber R.P."/>
            <person name="Gonzalez D.J."/>
            <person name="Wisecaver J.H."/>
            <person name="Moore B.S."/>
        </authorList>
    </citation>
    <scope>NUCLEOTIDE SEQUENCE [LARGE SCALE GENOMIC DNA]</scope>
    <source>
        <strain evidence="11 12">12B1</strain>
    </source>
</reference>
<proteinExistence type="inferred from homology"/>
<name>A0AB34ISB7_PRYPA</name>
<keyword evidence="5" id="KW-0665">Pyrimidine biosynthesis</keyword>
<dbReference type="PANTHER" id="PTHR45753:SF6">
    <property type="entry name" value="ASPARTATE CARBAMOYLTRANSFERASE"/>
    <property type="match status" value="1"/>
</dbReference>
<dbReference type="InterPro" id="IPR006131">
    <property type="entry name" value="Asp_carbamoyltransf_Asp/Orn-bd"/>
</dbReference>
<dbReference type="PANTHER" id="PTHR45753">
    <property type="entry name" value="ORNITHINE CARBAMOYLTRANSFERASE, MITOCHONDRIAL"/>
    <property type="match status" value="1"/>
</dbReference>
<dbReference type="InterPro" id="IPR006132">
    <property type="entry name" value="Asp/Orn_carbamoyltranf_P-bd"/>
</dbReference>
<dbReference type="Gene3D" id="3.40.50.1370">
    <property type="entry name" value="Aspartate/ornithine carbamoyltransferase"/>
    <property type="match status" value="2"/>
</dbReference>
<evidence type="ECO:0000256" key="1">
    <source>
        <dbReference type="ARBA" id="ARBA00004852"/>
    </source>
</evidence>
<dbReference type="GO" id="GO:0016597">
    <property type="term" value="F:amino acid binding"/>
    <property type="evidence" value="ECO:0007669"/>
    <property type="project" value="InterPro"/>
</dbReference>
<dbReference type="AlphaFoldDB" id="A0AB34ISB7"/>
<dbReference type="GO" id="GO:0004070">
    <property type="term" value="F:aspartate carbamoyltransferase activity"/>
    <property type="evidence" value="ECO:0007669"/>
    <property type="project" value="UniProtKB-EC"/>
</dbReference>
<protein>
    <recommendedName>
        <fullName evidence="3">aspartate carbamoyltransferase</fullName>
        <ecNumber evidence="3">2.1.3.2</ecNumber>
    </recommendedName>
</protein>
<organism evidence="11 12">
    <name type="scientific">Prymnesium parvum</name>
    <name type="common">Toxic golden alga</name>
    <dbReference type="NCBI Taxonomy" id="97485"/>
    <lineage>
        <taxon>Eukaryota</taxon>
        <taxon>Haptista</taxon>
        <taxon>Haptophyta</taxon>
        <taxon>Prymnesiophyceae</taxon>
        <taxon>Prymnesiales</taxon>
        <taxon>Prymnesiaceae</taxon>
        <taxon>Prymnesium</taxon>
    </lineage>
</organism>
<gene>
    <name evidence="11" type="ORF">AB1Y20_010463</name>
</gene>
<evidence type="ECO:0000256" key="2">
    <source>
        <dbReference type="ARBA" id="ARBA00008896"/>
    </source>
</evidence>
<evidence type="ECO:0000256" key="6">
    <source>
        <dbReference type="ARBA" id="ARBA00043884"/>
    </source>
</evidence>
<feature type="domain" description="Aspartate/ornithine carbamoyltransferase carbamoyl-P binding" evidence="10">
    <location>
        <begin position="18"/>
        <end position="156"/>
    </location>
</feature>
<evidence type="ECO:0000313" key="11">
    <source>
        <dbReference type="EMBL" id="KAL1504053.1"/>
    </source>
</evidence>
<comment type="function">
    <text evidence="6">Catalyzes the condensation of carbamoyl phosphate and aspartate to form carbamoyl aspartate and inorganic phosphate, the committed step in the de novo pyrimidine nucleotide biosynthesis pathway.</text>
</comment>
<comment type="caution">
    <text evidence="11">The sequence shown here is derived from an EMBL/GenBank/DDBJ whole genome shotgun (WGS) entry which is preliminary data.</text>
</comment>
<evidence type="ECO:0000259" key="10">
    <source>
        <dbReference type="Pfam" id="PF02729"/>
    </source>
</evidence>
<evidence type="ECO:0000256" key="4">
    <source>
        <dbReference type="ARBA" id="ARBA00022679"/>
    </source>
</evidence>
<dbReference type="InterPro" id="IPR036901">
    <property type="entry name" value="Asp/Orn_carbamoylTrfase_sf"/>
</dbReference>
<keyword evidence="4 8" id="KW-0808">Transferase</keyword>
<dbReference type="PRINTS" id="PR00101">
    <property type="entry name" value="ATCASE"/>
</dbReference>
<comment type="similarity">
    <text evidence="2">Belongs to the aspartate/ornithine carbamoyltransferase superfamily. ATCase family.</text>
</comment>
<evidence type="ECO:0000256" key="8">
    <source>
        <dbReference type="RuleBase" id="RU003634"/>
    </source>
</evidence>
<dbReference type="NCBIfam" id="TIGR00670">
    <property type="entry name" value="asp_carb_tr"/>
    <property type="match status" value="1"/>
</dbReference>
<dbReference type="HAMAP" id="MF_00001">
    <property type="entry name" value="Asp_carb_tr"/>
    <property type="match status" value="1"/>
</dbReference>
<dbReference type="Proteomes" id="UP001515480">
    <property type="component" value="Unassembled WGS sequence"/>
</dbReference>
<dbReference type="InterPro" id="IPR002082">
    <property type="entry name" value="Asp_carbamoyltransf"/>
</dbReference>
<dbReference type="PROSITE" id="PS00097">
    <property type="entry name" value="CARBAMOYLTRANSFERASE"/>
    <property type="match status" value="1"/>
</dbReference>
<evidence type="ECO:0000256" key="5">
    <source>
        <dbReference type="ARBA" id="ARBA00022975"/>
    </source>
</evidence>
<comment type="pathway">
    <text evidence="1">Pyrimidine metabolism; UMP biosynthesis via de novo pathway; (S)-dihydroorotate from bicarbonate: step 2/3.</text>
</comment>
<dbReference type="GO" id="GO:0006207">
    <property type="term" value="P:'de novo' pyrimidine nucleobase biosynthetic process"/>
    <property type="evidence" value="ECO:0007669"/>
    <property type="project" value="InterPro"/>
</dbReference>
<accession>A0AB34ISB7</accession>
<comment type="catalytic activity">
    <reaction evidence="7">
        <text>carbamoyl phosphate + L-aspartate = N-carbamoyl-L-aspartate + phosphate + H(+)</text>
        <dbReference type="Rhea" id="RHEA:20013"/>
        <dbReference type="ChEBI" id="CHEBI:15378"/>
        <dbReference type="ChEBI" id="CHEBI:29991"/>
        <dbReference type="ChEBI" id="CHEBI:32814"/>
        <dbReference type="ChEBI" id="CHEBI:43474"/>
        <dbReference type="ChEBI" id="CHEBI:58228"/>
        <dbReference type="EC" id="2.1.3.2"/>
    </reaction>
</comment>
<dbReference type="PRINTS" id="PR00100">
    <property type="entry name" value="AOTCASE"/>
</dbReference>
<dbReference type="Pfam" id="PF02729">
    <property type="entry name" value="OTCace_N"/>
    <property type="match status" value="1"/>
</dbReference>
<dbReference type="SUPFAM" id="SSF53671">
    <property type="entry name" value="Aspartate/ornithine carbamoyltransferase"/>
    <property type="match status" value="1"/>
</dbReference>
<dbReference type="NCBIfam" id="NF002032">
    <property type="entry name" value="PRK00856.1"/>
    <property type="match status" value="1"/>
</dbReference>
<sequence>MSGFKRPREAMASLTGMDIVSVEQFDEGMLRLVFDTASEMKRMVRTRKKSDLLRGHILANVFFEPSTRTMCSFDAAMKRLGGEVISVFESSSSSKKGESIEDTIRCLECYCDVLVLRHPEKGTAAKAAAASKKPLINAGDGVGEHPTQALLDLFTLFSNHPSTTDDLVLDGLNLLLLGDLKHGRTVHSLSLLTSKLSRPPRLTLVSPEVLRMPASVTDVLRSRGLKLEETAKLEEALPGADVLYVTRVQRERFASADEYDAVKGAYTIDAAIMRTAKSDMIVMHPLPRVDEISTDFDADPRAQYFDQMENGMYVRMALLALVLGADLSKL</sequence>
<dbReference type="InterPro" id="IPR006130">
    <property type="entry name" value="Asp/Orn_carbamoylTrfase"/>
</dbReference>
<dbReference type="GO" id="GO:0006221">
    <property type="term" value="P:pyrimidine nucleotide biosynthetic process"/>
    <property type="evidence" value="ECO:0007669"/>
    <property type="project" value="UniProtKB-KW"/>
</dbReference>